<evidence type="ECO:0000313" key="8">
    <source>
        <dbReference type="Proteomes" id="UP000307706"/>
    </source>
</evidence>
<evidence type="ECO:0000256" key="5">
    <source>
        <dbReference type="ARBA" id="ARBA00022884"/>
    </source>
</evidence>
<name>A0A5S3XB13_9GAMM</name>
<dbReference type="InterPro" id="IPR019307">
    <property type="entry name" value="RNA-bd_AU-1/RNase_E/G"/>
</dbReference>
<dbReference type="InterPro" id="IPR004659">
    <property type="entry name" value="RNase_E/G"/>
</dbReference>
<reference evidence="7 8" key="1">
    <citation type="submission" date="2017-12" db="EMBL/GenBank/DDBJ databases">
        <authorList>
            <person name="Paulsen S."/>
            <person name="Gram L.K."/>
        </authorList>
    </citation>
    <scope>NUCLEOTIDE SEQUENCE [LARGE SCALE GENOMIC DNA]</scope>
    <source>
        <strain evidence="7 8">S2231</strain>
    </source>
</reference>
<feature type="domain" description="RNA-binding protein AU-1/Ribonuclease E/G" evidence="6">
    <location>
        <begin position="3"/>
        <end position="81"/>
    </location>
</feature>
<dbReference type="PANTHER" id="PTHR30001">
    <property type="entry name" value="RIBONUCLEASE"/>
    <property type="match status" value="1"/>
</dbReference>
<evidence type="ECO:0000256" key="3">
    <source>
        <dbReference type="ARBA" id="ARBA00022801"/>
    </source>
</evidence>
<dbReference type="EMBL" id="PNCL01000363">
    <property type="protein sequence ID" value="TMP49582.1"/>
    <property type="molecule type" value="Genomic_DNA"/>
</dbReference>
<comment type="cofactor">
    <cofactor evidence="1">
        <name>Mg(2+)</name>
        <dbReference type="ChEBI" id="CHEBI:18420"/>
    </cofactor>
</comment>
<dbReference type="PANTHER" id="PTHR30001:SF0">
    <property type="entry name" value="RIBONUCLEASE G"/>
    <property type="match status" value="1"/>
</dbReference>
<feature type="non-terminal residue" evidence="7">
    <location>
        <position position="1"/>
    </location>
</feature>
<sequence length="81" mass="9474">AFRRLRDYVGEDMVRIRVDSQLTLQEFQALTEDFVPLLAQVREYYPGERQHFDLFDVECEIQTALHRKGELTSGGSLIIDQ</sequence>
<dbReference type="GO" id="GO:0046872">
    <property type="term" value="F:metal ion binding"/>
    <property type="evidence" value="ECO:0007669"/>
    <property type="project" value="UniProtKB-KW"/>
</dbReference>
<proteinExistence type="predicted"/>
<dbReference type="GO" id="GO:0005737">
    <property type="term" value="C:cytoplasm"/>
    <property type="evidence" value="ECO:0007669"/>
    <property type="project" value="TreeGrafter"/>
</dbReference>
<keyword evidence="5" id="KW-0694">RNA-binding</keyword>
<dbReference type="GO" id="GO:0006364">
    <property type="term" value="P:rRNA processing"/>
    <property type="evidence" value="ECO:0007669"/>
    <property type="project" value="TreeGrafter"/>
</dbReference>
<feature type="non-terminal residue" evidence="7">
    <location>
        <position position="81"/>
    </location>
</feature>
<dbReference type="GO" id="GO:0016787">
    <property type="term" value="F:hydrolase activity"/>
    <property type="evidence" value="ECO:0007669"/>
    <property type="project" value="UniProtKB-KW"/>
</dbReference>
<accession>A0A5S3XB13</accession>
<evidence type="ECO:0000256" key="2">
    <source>
        <dbReference type="ARBA" id="ARBA00022723"/>
    </source>
</evidence>
<dbReference type="GO" id="GO:0004540">
    <property type="term" value="F:RNA nuclease activity"/>
    <property type="evidence" value="ECO:0007669"/>
    <property type="project" value="InterPro"/>
</dbReference>
<dbReference type="Pfam" id="PF10150">
    <property type="entry name" value="RNase_E_G"/>
    <property type="match status" value="1"/>
</dbReference>
<reference evidence="8" key="2">
    <citation type="submission" date="2019-06" db="EMBL/GenBank/DDBJ databases">
        <title>Co-occurence of chitin degradation, pigmentation and bioactivity in marine Pseudoalteromonas.</title>
        <authorList>
            <person name="Sonnenschein E.C."/>
            <person name="Bech P.K."/>
        </authorList>
    </citation>
    <scope>NUCLEOTIDE SEQUENCE [LARGE SCALE GENOMIC DNA]</scope>
    <source>
        <strain evidence="8">S2231</strain>
    </source>
</reference>
<evidence type="ECO:0000259" key="6">
    <source>
        <dbReference type="Pfam" id="PF10150"/>
    </source>
</evidence>
<evidence type="ECO:0000256" key="4">
    <source>
        <dbReference type="ARBA" id="ARBA00022842"/>
    </source>
</evidence>
<comment type="caution">
    <text evidence="7">The sequence shown here is derived from an EMBL/GenBank/DDBJ whole genome shotgun (WGS) entry which is preliminary data.</text>
</comment>
<protein>
    <submittedName>
        <fullName evidence="7">Rne/Rng family ribonuclease</fullName>
    </submittedName>
</protein>
<organism evidence="7 8">
    <name type="scientific">Pseudoalteromonas citrea</name>
    <dbReference type="NCBI Taxonomy" id="43655"/>
    <lineage>
        <taxon>Bacteria</taxon>
        <taxon>Pseudomonadati</taxon>
        <taxon>Pseudomonadota</taxon>
        <taxon>Gammaproteobacteria</taxon>
        <taxon>Alteromonadales</taxon>
        <taxon>Pseudoalteromonadaceae</taxon>
        <taxon>Pseudoalteromonas</taxon>
    </lineage>
</organism>
<keyword evidence="3" id="KW-0378">Hydrolase</keyword>
<dbReference type="AlphaFoldDB" id="A0A5S3XB13"/>
<evidence type="ECO:0000313" key="7">
    <source>
        <dbReference type="EMBL" id="TMP49582.1"/>
    </source>
</evidence>
<evidence type="ECO:0000256" key="1">
    <source>
        <dbReference type="ARBA" id="ARBA00001946"/>
    </source>
</evidence>
<dbReference type="GO" id="GO:0003723">
    <property type="term" value="F:RNA binding"/>
    <property type="evidence" value="ECO:0007669"/>
    <property type="project" value="UniProtKB-KW"/>
</dbReference>
<dbReference type="RefSeq" id="WP_171044457.1">
    <property type="nucleotide sequence ID" value="NZ_PNCL01000363.1"/>
</dbReference>
<keyword evidence="2" id="KW-0479">Metal-binding</keyword>
<dbReference type="Proteomes" id="UP000307706">
    <property type="component" value="Unassembled WGS sequence"/>
</dbReference>
<gene>
    <name evidence="7" type="ORF">CWB96_23110</name>
</gene>
<keyword evidence="4" id="KW-0460">Magnesium</keyword>